<feature type="compositionally biased region" description="Basic and acidic residues" evidence="1">
    <location>
        <begin position="70"/>
        <end position="80"/>
    </location>
</feature>
<feature type="region of interest" description="Disordered" evidence="1">
    <location>
        <begin position="49"/>
        <end position="83"/>
    </location>
</feature>
<feature type="compositionally biased region" description="Basic and acidic residues" evidence="1">
    <location>
        <begin position="53"/>
        <end position="62"/>
    </location>
</feature>
<feature type="compositionally biased region" description="Basic residues" evidence="1">
    <location>
        <begin position="1"/>
        <end position="11"/>
    </location>
</feature>
<evidence type="ECO:0000256" key="1">
    <source>
        <dbReference type="SAM" id="MobiDB-lite"/>
    </source>
</evidence>
<name>A0ABR2PQG7_9ROSI</name>
<dbReference type="EMBL" id="JBBPBN010000053">
    <property type="protein sequence ID" value="KAK8990688.1"/>
    <property type="molecule type" value="Genomic_DNA"/>
</dbReference>
<reference evidence="2 3" key="1">
    <citation type="journal article" date="2024" name="G3 (Bethesda)">
        <title>Genome assembly of Hibiscus sabdariffa L. provides insights into metabolisms of medicinal natural products.</title>
        <authorList>
            <person name="Kim T."/>
        </authorList>
    </citation>
    <scope>NUCLEOTIDE SEQUENCE [LARGE SCALE GENOMIC DNA]</scope>
    <source>
        <strain evidence="2">TK-2024</strain>
        <tissue evidence="2">Old leaves</tissue>
    </source>
</reference>
<evidence type="ECO:0000313" key="2">
    <source>
        <dbReference type="EMBL" id="KAK8990688.1"/>
    </source>
</evidence>
<feature type="region of interest" description="Disordered" evidence="1">
    <location>
        <begin position="1"/>
        <end position="24"/>
    </location>
</feature>
<gene>
    <name evidence="2" type="ORF">V6N11_028653</name>
</gene>
<evidence type="ECO:0000313" key="3">
    <source>
        <dbReference type="Proteomes" id="UP001396334"/>
    </source>
</evidence>
<accession>A0ABR2PQG7</accession>
<protein>
    <submittedName>
        <fullName evidence="2">Uncharacterized protein</fullName>
    </submittedName>
</protein>
<sequence>MQTKKHIKLNKGKTSPFHHQIERRTGAKQKECFFPEIVLKKPTKKRYGSLKQIQDKSISEKERKRRDRVIRREKQFAKGEEESELSGRSLSELDLINHKETLLKRAKRTLALGKCLGVDIEGNEEGALNEIVRLESMN</sequence>
<proteinExistence type="predicted"/>
<comment type="caution">
    <text evidence="2">The sequence shown here is derived from an EMBL/GenBank/DDBJ whole genome shotgun (WGS) entry which is preliminary data.</text>
</comment>
<dbReference type="Proteomes" id="UP001396334">
    <property type="component" value="Unassembled WGS sequence"/>
</dbReference>
<organism evidence="2 3">
    <name type="scientific">Hibiscus sabdariffa</name>
    <name type="common">roselle</name>
    <dbReference type="NCBI Taxonomy" id="183260"/>
    <lineage>
        <taxon>Eukaryota</taxon>
        <taxon>Viridiplantae</taxon>
        <taxon>Streptophyta</taxon>
        <taxon>Embryophyta</taxon>
        <taxon>Tracheophyta</taxon>
        <taxon>Spermatophyta</taxon>
        <taxon>Magnoliopsida</taxon>
        <taxon>eudicotyledons</taxon>
        <taxon>Gunneridae</taxon>
        <taxon>Pentapetalae</taxon>
        <taxon>rosids</taxon>
        <taxon>malvids</taxon>
        <taxon>Malvales</taxon>
        <taxon>Malvaceae</taxon>
        <taxon>Malvoideae</taxon>
        <taxon>Hibiscus</taxon>
    </lineage>
</organism>
<keyword evidence="3" id="KW-1185">Reference proteome</keyword>